<accession>A0A517M9J5</accession>
<name>A0A517M9J5_9BACT</name>
<evidence type="ECO:0000256" key="1">
    <source>
        <dbReference type="ARBA" id="ARBA00022553"/>
    </source>
</evidence>
<dbReference type="AlphaFoldDB" id="A0A517M9J5"/>
<gene>
    <name evidence="5" type="primary">rcsC</name>
    <name evidence="5" type="ORF">FF011L_02640</name>
</gene>
<dbReference type="InterPro" id="IPR011006">
    <property type="entry name" value="CheY-like_superfamily"/>
</dbReference>
<organism evidence="5 6">
    <name type="scientific">Roseimaritima multifibrata</name>
    <dbReference type="NCBI Taxonomy" id="1930274"/>
    <lineage>
        <taxon>Bacteria</taxon>
        <taxon>Pseudomonadati</taxon>
        <taxon>Planctomycetota</taxon>
        <taxon>Planctomycetia</taxon>
        <taxon>Pirellulales</taxon>
        <taxon>Pirellulaceae</taxon>
        <taxon>Roseimaritima</taxon>
    </lineage>
</organism>
<dbReference type="PROSITE" id="PS50110">
    <property type="entry name" value="RESPONSE_REGULATORY"/>
    <property type="match status" value="1"/>
</dbReference>
<evidence type="ECO:0000256" key="3">
    <source>
        <dbReference type="PROSITE-ProRule" id="PRU00169"/>
    </source>
</evidence>
<dbReference type="GO" id="GO:0000160">
    <property type="term" value="P:phosphorelay signal transduction system"/>
    <property type="evidence" value="ECO:0007669"/>
    <property type="project" value="UniProtKB-KW"/>
</dbReference>
<dbReference type="RefSeq" id="WP_246109656.1">
    <property type="nucleotide sequence ID" value="NZ_CP036262.1"/>
</dbReference>
<dbReference type="SUPFAM" id="SSF52172">
    <property type="entry name" value="CheY-like"/>
    <property type="match status" value="1"/>
</dbReference>
<sequence>MDDKPKAAFSCHALIAEDNHINQLYIAELMKYLGCTCDVVENGDEALNALQKNRYDLILMDCQMPEMDGFTATREIRRLQSVGELPEQLPIIALTANALKGDRERCLDAGMDDYLTKPLLAAQLQAMLEKHLEKASSGVNARV</sequence>
<dbReference type="EC" id="2.7.13.3" evidence="5"/>
<dbReference type="Proteomes" id="UP000320672">
    <property type="component" value="Chromosome"/>
</dbReference>
<keyword evidence="1 3" id="KW-0597">Phosphoprotein</keyword>
<dbReference type="EMBL" id="CP036262">
    <property type="protein sequence ID" value="QDS91534.1"/>
    <property type="molecule type" value="Genomic_DNA"/>
</dbReference>
<dbReference type="PANTHER" id="PTHR45339">
    <property type="entry name" value="HYBRID SIGNAL TRANSDUCTION HISTIDINE KINASE J"/>
    <property type="match status" value="1"/>
</dbReference>
<feature type="modified residue" description="4-aspartylphosphate" evidence="3">
    <location>
        <position position="61"/>
    </location>
</feature>
<keyword evidence="6" id="KW-1185">Reference proteome</keyword>
<dbReference type="SMART" id="SM00448">
    <property type="entry name" value="REC"/>
    <property type="match status" value="1"/>
</dbReference>
<dbReference type="CDD" id="cd17546">
    <property type="entry name" value="REC_hyHK_CKI1_RcsC-like"/>
    <property type="match status" value="1"/>
</dbReference>
<evidence type="ECO:0000313" key="5">
    <source>
        <dbReference type="EMBL" id="QDS91534.1"/>
    </source>
</evidence>
<dbReference type="Pfam" id="PF00072">
    <property type="entry name" value="Response_reg"/>
    <property type="match status" value="1"/>
</dbReference>
<dbReference type="PANTHER" id="PTHR45339:SF1">
    <property type="entry name" value="HYBRID SIGNAL TRANSDUCTION HISTIDINE KINASE J"/>
    <property type="match status" value="1"/>
</dbReference>
<evidence type="ECO:0000256" key="2">
    <source>
        <dbReference type="ARBA" id="ARBA00023012"/>
    </source>
</evidence>
<dbReference type="InterPro" id="IPR001789">
    <property type="entry name" value="Sig_transdc_resp-reg_receiver"/>
</dbReference>
<keyword evidence="5" id="KW-0418">Kinase</keyword>
<dbReference type="GO" id="GO:0004673">
    <property type="term" value="F:protein histidine kinase activity"/>
    <property type="evidence" value="ECO:0007669"/>
    <property type="project" value="UniProtKB-EC"/>
</dbReference>
<protein>
    <submittedName>
        <fullName evidence="5">Sensor histidine kinase RcsC</fullName>
        <ecNumber evidence="5">2.7.13.3</ecNumber>
    </submittedName>
</protein>
<dbReference type="Gene3D" id="3.40.50.2300">
    <property type="match status" value="1"/>
</dbReference>
<evidence type="ECO:0000259" key="4">
    <source>
        <dbReference type="PROSITE" id="PS50110"/>
    </source>
</evidence>
<keyword evidence="5" id="KW-0808">Transferase</keyword>
<keyword evidence="2" id="KW-0902">Two-component regulatory system</keyword>
<dbReference type="KEGG" id="rml:FF011L_02640"/>
<reference evidence="5 6" key="1">
    <citation type="submission" date="2019-02" db="EMBL/GenBank/DDBJ databases">
        <title>Deep-cultivation of Planctomycetes and their phenomic and genomic characterization uncovers novel biology.</title>
        <authorList>
            <person name="Wiegand S."/>
            <person name="Jogler M."/>
            <person name="Boedeker C."/>
            <person name="Pinto D."/>
            <person name="Vollmers J."/>
            <person name="Rivas-Marin E."/>
            <person name="Kohn T."/>
            <person name="Peeters S.H."/>
            <person name="Heuer A."/>
            <person name="Rast P."/>
            <person name="Oberbeckmann S."/>
            <person name="Bunk B."/>
            <person name="Jeske O."/>
            <person name="Meyerdierks A."/>
            <person name="Storesund J.E."/>
            <person name="Kallscheuer N."/>
            <person name="Luecker S."/>
            <person name="Lage O.M."/>
            <person name="Pohl T."/>
            <person name="Merkel B.J."/>
            <person name="Hornburger P."/>
            <person name="Mueller R.-W."/>
            <person name="Bruemmer F."/>
            <person name="Labrenz M."/>
            <person name="Spormann A.M."/>
            <person name="Op den Camp H."/>
            <person name="Overmann J."/>
            <person name="Amann R."/>
            <person name="Jetten M.S.M."/>
            <person name="Mascher T."/>
            <person name="Medema M.H."/>
            <person name="Devos D.P."/>
            <person name="Kaster A.-K."/>
            <person name="Ovreas L."/>
            <person name="Rohde M."/>
            <person name="Galperin M.Y."/>
            <person name="Jogler C."/>
        </authorList>
    </citation>
    <scope>NUCLEOTIDE SEQUENCE [LARGE SCALE GENOMIC DNA]</scope>
    <source>
        <strain evidence="5 6">FF011L</strain>
    </source>
</reference>
<proteinExistence type="predicted"/>
<evidence type="ECO:0000313" key="6">
    <source>
        <dbReference type="Proteomes" id="UP000320672"/>
    </source>
</evidence>
<feature type="domain" description="Response regulatory" evidence="4">
    <location>
        <begin position="12"/>
        <end position="132"/>
    </location>
</feature>